<keyword evidence="5 7" id="KW-1133">Transmembrane helix</keyword>
<keyword evidence="9" id="KW-0762">Sugar transport</keyword>
<protein>
    <submittedName>
        <fullName evidence="9">ABC-type sugar transport system, permease component</fullName>
    </submittedName>
</protein>
<evidence type="ECO:0000313" key="9">
    <source>
        <dbReference type="EMBL" id="KUK89386.1"/>
    </source>
</evidence>
<gene>
    <name evidence="9" type="ORF">XE02_1050</name>
</gene>
<dbReference type="Proteomes" id="UP000055014">
    <property type="component" value="Unassembled WGS sequence"/>
</dbReference>
<dbReference type="PANTHER" id="PTHR43744:SF12">
    <property type="entry name" value="ABC TRANSPORTER PERMEASE PROTEIN MG189-RELATED"/>
    <property type="match status" value="1"/>
</dbReference>
<feature type="transmembrane region" description="Helical" evidence="7">
    <location>
        <begin position="768"/>
        <end position="789"/>
    </location>
</feature>
<evidence type="ECO:0000256" key="6">
    <source>
        <dbReference type="ARBA" id="ARBA00023136"/>
    </source>
</evidence>
<sequence length="803" mass="89056">MTTSSTKIISKILLYVVIIGGAFLMLIPFGWMVATSFKAPSEVSSWPPVWTTKNAASSFTFKTQIKQKSSGASVDLSTLSLSEFRNFAALIEESASLDTVIVTLDDDPIRRGEIEIQLLKGDGTPADYATEVDEQRFAALVDRYSALEADVPDSFSSALKDLPRDSVGRFLDSFFNAAIYSDGGFVRRVVLVSSLKAQYSKAIDRLSQSVETAMKELPIDTDESKEMKAKIREESSRLLETPIADLTASMQTLESFRMGETGVTDLVELETIIGDLRSSVDLIRDVGAEIVSLSGTIAGADSRMSLSVRQLERSLETVPEGLVQWAELLDLYSDIRVFYNDSQDKTLSSTSIVGKIRSDAEVHSLLSEFVRGWDVEEKVRSYLLSAITPSNVRDAVTILLNYLDRNFKDTLSQYFLDTQTPLEVINDAMNFLRTSLLIASSSEMDTKVRNAMEEKTSYSDLTSLIREVASAAGQTIGVGGVVAGLDRQAAIGGQDAFADLIRRRWKETTMVGTFSRVHSDIFSELDLSLKPAEVERVYYRGIISPSGSKSFDIKLKGIPAVWFKDDIPAGKVNFTFGETFKNFFQNYITAWNAAPFGRYYFNTVFVAMVTTFVEIIFAAMAAFAFAKMEFFGKNFLFTLFLATMMVPGEVLLVPNYITLTALGWIDSYYALIVPWVVSVFAIFLLRQHFMTIPNELYDAAMIDGLTKWRFLWTILVPLSKPAVITGALLKFVGSWNSFLWVLIVTKSPEIRTLPVGLQNFSSAAGSDYHLLMAAATFSIIPVVILFLITQKYFIAGIARSGLK</sequence>
<dbReference type="Pfam" id="PF00528">
    <property type="entry name" value="BPD_transp_1"/>
    <property type="match status" value="1"/>
</dbReference>
<dbReference type="SUPFAM" id="SSF161098">
    <property type="entry name" value="MetI-like"/>
    <property type="match status" value="2"/>
</dbReference>
<keyword evidence="6 7" id="KW-0472">Membrane</keyword>
<dbReference type="GO" id="GO:0055085">
    <property type="term" value="P:transmembrane transport"/>
    <property type="evidence" value="ECO:0007669"/>
    <property type="project" value="InterPro"/>
</dbReference>
<keyword evidence="2 7" id="KW-0813">Transport</keyword>
<proteinExistence type="inferred from homology"/>
<evidence type="ECO:0000256" key="2">
    <source>
        <dbReference type="ARBA" id="ARBA00022448"/>
    </source>
</evidence>
<evidence type="ECO:0000256" key="3">
    <source>
        <dbReference type="ARBA" id="ARBA00022475"/>
    </source>
</evidence>
<feature type="transmembrane region" description="Helical" evidence="7">
    <location>
        <begin position="710"/>
        <end position="732"/>
    </location>
</feature>
<reference evidence="10" key="1">
    <citation type="journal article" date="2015" name="MBio">
        <title>Genome-Resolved Metagenomic Analysis Reveals Roles for Candidate Phyla and Other Microbial Community Members in Biogeochemical Transformations in Oil Reservoirs.</title>
        <authorList>
            <person name="Hu P."/>
            <person name="Tom L."/>
            <person name="Singh A."/>
            <person name="Thomas B.C."/>
            <person name="Baker B.J."/>
            <person name="Piceno Y.M."/>
            <person name="Andersen G.L."/>
            <person name="Banfield J.F."/>
        </authorList>
    </citation>
    <scope>NUCLEOTIDE SEQUENCE [LARGE SCALE GENOMIC DNA]</scope>
</reference>
<feature type="transmembrane region" description="Helical" evidence="7">
    <location>
        <begin position="12"/>
        <end position="34"/>
    </location>
</feature>
<feature type="domain" description="ABC transmembrane type-1" evidence="8">
    <location>
        <begin position="600"/>
        <end position="789"/>
    </location>
</feature>
<keyword evidence="4 7" id="KW-0812">Transmembrane</keyword>
<dbReference type="EMBL" id="LGGW01000094">
    <property type="protein sequence ID" value="KUK89386.1"/>
    <property type="molecule type" value="Genomic_DNA"/>
</dbReference>
<comment type="similarity">
    <text evidence="7">Belongs to the binding-protein-dependent transport system permease family.</text>
</comment>
<accession>A0A101I5U7</accession>
<name>A0A101I5U7_9BACT</name>
<feature type="transmembrane region" description="Helical" evidence="7">
    <location>
        <begin position="635"/>
        <end position="657"/>
    </location>
</feature>
<comment type="caution">
    <text evidence="9">The sequence shown here is derived from an EMBL/GenBank/DDBJ whole genome shotgun (WGS) entry which is preliminary data.</text>
</comment>
<evidence type="ECO:0000256" key="7">
    <source>
        <dbReference type="RuleBase" id="RU363032"/>
    </source>
</evidence>
<evidence type="ECO:0000256" key="1">
    <source>
        <dbReference type="ARBA" id="ARBA00004651"/>
    </source>
</evidence>
<dbReference type="PATRIC" id="fig|1236046.5.peg.843"/>
<evidence type="ECO:0000256" key="4">
    <source>
        <dbReference type="ARBA" id="ARBA00022692"/>
    </source>
</evidence>
<comment type="subcellular location">
    <subcellularLocation>
        <location evidence="1 7">Cell membrane</location>
        <topology evidence="1 7">Multi-pass membrane protein</topology>
    </subcellularLocation>
</comment>
<evidence type="ECO:0000256" key="5">
    <source>
        <dbReference type="ARBA" id="ARBA00022989"/>
    </source>
</evidence>
<organism evidence="9 10">
    <name type="scientific">Mesotoga infera</name>
    <dbReference type="NCBI Taxonomy" id="1236046"/>
    <lineage>
        <taxon>Bacteria</taxon>
        <taxon>Thermotogati</taxon>
        <taxon>Thermotogota</taxon>
        <taxon>Thermotogae</taxon>
        <taxon>Kosmotogales</taxon>
        <taxon>Kosmotogaceae</taxon>
        <taxon>Mesotoga</taxon>
    </lineage>
</organism>
<dbReference type="InterPro" id="IPR000515">
    <property type="entry name" value="MetI-like"/>
</dbReference>
<keyword evidence="3" id="KW-1003">Cell membrane</keyword>
<feature type="transmembrane region" description="Helical" evidence="7">
    <location>
        <begin position="669"/>
        <end position="689"/>
    </location>
</feature>
<dbReference type="Gene3D" id="1.10.3720.10">
    <property type="entry name" value="MetI-like"/>
    <property type="match status" value="2"/>
</dbReference>
<dbReference type="PROSITE" id="PS50928">
    <property type="entry name" value="ABC_TM1"/>
    <property type="match status" value="1"/>
</dbReference>
<evidence type="ECO:0000313" key="10">
    <source>
        <dbReference type="Proteomes" id="UP000055014"/>
    </source>
</evidence>
<dbReference type="GO" id="GO:0005886">
    <property type="term" value="C:plasma membrane"/>
    <property type="evidence" value="ECO:0007669"/>
    <property type="project" value="UniProtKB-SubCell"/>
</dbReference>
<evidence type="ECO:0000259" key="8">
    <source>
        <dbReference type="PROSITE" id="PS50928"/>
    </source>
</evidence>
<dbReference type="CDD" id="cd06261">
    <property type="entry name" value="TM_PBP2"/>
    <property type="match status" value="1"/>
</dbReference>
<dbReference type="InterPro" id="IPR035906">
    <property type="entry name" value="MetI-like_sf"/>
</dbReference>
<feature type="transmembrane region" description="Helical" evidence="7">
    <location>
        <begin position="599"/>
        <end position="623"/>
    </location>
</feature>
<dbReference type="AlphaFoldDB" id="A0A101I5U7"/>
<dbReference type="PANTHER" id="PTHR43744">
    <property type="entry name" value="ABC TRANSPORTER PERMEASE PROTEIN MG189-RELATED-RELATED"/>
    <property type="match status" value="1"/>
</dbReference>